<dbReference type="SMART" id="SM00220">
    <property type="entry name" value="S_TKc"/>
    <property type="match status" value="1"/>
</dbReference>
<keyword evidence="3" id="KW-0808">Transferase</keyword>
<evidence type="ECO:0000256" key="9">
    <source>
        <dbReference type="PROSITE-ProRule" id="PRU10141"/>
    </source>
</evidence>
<dbReference type="EC" id="2.7.11.1" evidence="1"/>
<dbReference type="PROSITE" id="PS00108">
    <property type="entry name" value="PROTEIN_KINASE_ST"/>
    <property type="match status" value="1"/>
</dbReference>
<keyword evidence="5 12" id="KW-0418">Kinase</keyword>
<evidence type="ECO:0000256" key="1">
    <source>
        <dbReference type="ARBA" id="ARBA00012513"/>
    </source>
</evidence>
<dbReference type="GO" id="GO:0005524">
    <property type="term" value="F:ATP binding"/>
    <property type="evidence" value="ECO:0007669"/>
    <property type="project" value="UniProtKB-UniRule"/>
</dbReference>
<dbReference type="PROSITE" id="PS00107">
    <property type="entry name" value="PROTEIN_KINASE_ATP"/>
    <property type="match status" value="1"/>
</dbReference>
<dbReference type="Gene3D" id="1.10.510.10">
    <property type="entry name" value="Transferase(Phosphotransferase) domain 1"/>
    <property type="match status" value="1"/>
</dbReference>
<dbReference type="InterPro" id="IPR000719">
    <property type="entry name" value="Prot_kinase_dom"/>
</dbReference>
<sequence>MQQQEQLVGGQYRVIRLLGSGTFGDAFLVENSKDGSQYVLKRSKNIADNDLVLAEARNMLLTTSDHVVRCFRAWVEPVEKRCYIILEYCNGGDLEDYLSRAFPFTENQLISMFAQLLLGLDHIHLKHLIHRDIKLQNLLLQSTTGIVKIGDFGLSKALCFTDEISVTRLGTPQYLSPEVVTGLQYTRKTDVWSMGVAFYRLMTNKLPFPASSVEEIYENLGKKQAIHPCRVVEGYSESLGDLVMKMLTKSRTKRPNVRDLLALPLFTPVLCAWPWQSPRLKGTKCLFVCRPQTSVNVRSQPSLKAERIGEFSYGDQVFVSSDSLDNDGVMWYRVLYPLNGYCIKATDHGRHLFQRVDDPTRCSPITSPR</sequence>
<comment type="catalytic activity">
    <reaction evidence="7">
        <text>L-threonyl-[protein] + ATP = O-phospho-L-threonyl-[protein] + ADP + H(+)</text>
        <dbReference type="Rhea" id="RHEA:46608"/>
        <dbReference type="Rhea" id="RHEA-COMP:11060"/>
        <dbReference type="Rhea" id="RHEA-COMP:11605"/>
        <dbReference type="ChEBI" id="CHEBI:15378"/>
        <dbReference type="ChEBI" id="CHEBI:30013"/>
        <dbReference type="ChEBI" id="CHEBI:30616"/>
        <dbReference type="ChEBI" id="CHEBI:61977"/>
        <dbReference type="ChEBI" id="CHEBI:456216"/>
        <dbReference type="EC" id="2.7.11.1"/>
    </reaction>
</comment>
<protein>
    <recommendedName>
        <fullName evidence="1">non-specific serine/threonine protein kinase</fullName>
        <ecNumber evidence="1">2.7.11.1</ecNumber>
    </recommendedName>
</protein>
<dbReference type="VEuPathDB" id="TriTrypDB:TM35_000241090"/>
<dbReference type="Proteomes" id="UP000192257">
    <property type="component" value="Unassembled WGS sequence"/>
</dbReference>
<keyword evidence="2 10" id="KW-0723">Serine/threonine-protein kinase</keyword>
<dbReference type="AlphaFoldDB" id="A0A1X0NRZ9"/>
<dbReference type="GO" id="GO:0004674">
    <property type="term" value="F:protein serine/threonine kinase activity"/>
    <property type="evidence" value="ECO:0007669"/>
    <property type="project" value="UniProtKB-KW"/>
</dbReference>
<evidence type="ECO:0000259" key="11">
    <source>
        <dbReference type="PROSITE" id="PS50011"/>
    </source>
</evidence>
<dbReference type="InterPro" id="IPR051131">
    <property type="entry name" value="NEK_Ser/Thr_kinase_NIMA"/>
</dbReference>
<evidence type="ECO:0000256" key="5">
    <source>
        <dbReference type="ARBA" id="ARBA00022777"/>
    </source>
</evidence>
<dbReference type="STRING" id="67003.A0A1X0NRZ9"/>
<feature type="domain" description="Protein kinase" evidence="11">
    <location>
        <begin position="12"/>
        <end position="266"/>
    </location>
</feature>
<dbReference type="SUPFAM" id="SSF56112">
    <property type="entry name" value="Protein kinase-like (PK-like)"/>
    <property type="match status" value="1"/>
</dbReference>
<comment type="caution">
    <text evidence="12">The sequence shown here is derived from an EMBL/GenBank/DDBJ whole genome shotgun (WGS) entry which is preliminary data.</text>
</comment>
<dbReference type="Gene3D" id="2.30.30.40">
    <property type="entry name" value="SH3 Domains"/>
    <property type="match status" value="1"/>
</dbReference>
<evidence type="ECO:0000256" key="3">
    <source>
        <dbReference type="ARBA" id="ARBA00022679"/>
    </source>
</evidence>
<dbReference type="InterPro" id="IPR011009">
    <property type="entry name" value="Kinase-like_dom_sf"/>
</dbReference>
<gene>
    <name evidence="12" type="ORF">TM35_000241090</name>
</gene>
<dbReference type="Pfam" id="PF08239">
    <property type="entry name" value="SH3_3"/>
    <property type="match status" value="1"/>
</dbReference>
<proteinExistence type="inferred from homology"/>
<evidence type="ECO:0000256" key="2">
    <source>
        <dbReference type="ARBA" id="ARBA00022527"/>
    </source>
</evidence>
<evidence type="ECO:0000313" key="13">
    <source>
        <dbReference type="Proteomes" id="UP000192257"/>
    </source>
</evidence>
<dbReference type="PANTHER" id="PTHR44899:SF3">
    <property type="entry name" value="SERINE_THREONINE-PROTEIN KINASE NEK1"/>
    <property type="match status" value="1"/>
</dbReference>
<accession>A0A1X0NRZ9</accession>
<keyword evidence="4 9" id="KW-0547">Nucleotide-binding</keyword>
<dbReference type="InterPro" id="IPR003646">
    <property type="entry name" value="SH3-like_bac-type"/>
</dbReference>
<dbReference type="Pfam" id="PF00069">
    <property type="entry name" value="Pkinase"/>
    <property type="match status" value="1"/>
</dbReference>
<comment type="catalytic activity">
    <reaction evidence="8">
        <text>L-seryl-[protein] + ATP = O-phospho-L-seryl-[protein] + ADP + H(+)</text>
        <dbReference type="Rhea" id="RHEA:17989"/>
        <dbReference type="Rhea" id="RHEA-COMP:9863"/>
        <dbReference type="Rhea" id="RHEA-COMP:11604"/>
        <dbReference type="ChEBI" id="CHEBI:15378"/>
        <dbReference type="ChEBI" id="CHEBI:29999"/>
        <dbReference type="ChEBI" id="CHEBI:30616"/>
        <dbReference type="ChEBI" id="CHEBI:83421"/>
        <dbReference type="ChEBI" id="CHEBI:456216"/>
        <dbReference type="EC" id="2.7.11.1"/>
    </reaction>
</comment>
<comment type="similarity">
    <text evidence="10">Belongs to the protein kinase superfamily.</text>
</comment>
<dbReference type="OrthoDB" id="248923at2759"/>
<dbReference type="GeneID" id="39987301"/>
<dbReference type="EMBL" id="NBCO01000024">
    <property type="protein sequence ID" value="ORC86959.1"/>
    <property type="molecule type" value="Genomic_DNA"/>
</dbReference>
<keyword evidence="6 9" id="KW-0067">ATP-binding</keyword>
<keyword evidence="13" id="KW-1185">Reference proteome</keyword>
<dbReference type="InterPro" id="IPR008271">
    <property type="entry name" value="Ser/Thr_kinase_AS"/>
</dbReference>
<dbReference type="PANTHER" id="PTHR44899">
    <property type="entry name" value="CAMK FAMILY PROTEIN KINASE"/>
    <property type="match status" value="1"/>
</dbReference>
<feature type="binding site" evidence="9">
    <location>
        <position position="41"/>
    </location>
    <ligand>
        <name>ATP</name>
        <dbReference type="ChEBI" id="CHEBI:30616"/>
    </ligand>
</feature>
<reference evidence="12 13" key="1">
    <citation type="submission" date="2017-03" db="EMBL/GenBank/DDBJ databases">
        <title>An alternative strategy for trypanosome survival in the mammalian bloodstream revealed through genome and transcriptome analysis of the ubiquitous bovine parasite Trypanosoma (Megatrypanum) theileri.</title>
        <authorList>
            <person name="Kelly S."/>
            <person name="Ivens A."/>
            <person name="Mott A."/>
            <person name="O'Neill E."/>
            <person name="Emms D."/>
            <person name="Macleod O."/>
            <person name="Voorheis P."/>
            <person name="Matthews J."/>
            <person name="Matthews K."/>
            <person name="Carrington M."/>
        </authorList>
    </citation>
    <scope>NUCLEOTIDE SEQUENCE [LARGE SCALE GENOMIC DNA]</scope>
    <source>
        <strain evidence="12">Edinburgh</strain>
    </source>
</reference>
<evidence type="ECO:0000256" key="7">
    <source>
        <dbReference type="ARBA" id="ARBA00047899"/>
    </source>
</evidence>
<evidence type="ECO:0000256" key="6">
    <source>
        <dbReference type="ARBA" id="ARBA00022840"/>
    </source>
</evidence>
<evidence type="ECO:0000313" key="12">
    <source>
        <dbReference type="EMBL" id="ORC86959.1"/>
    </source>
</evidence>
<dbReference type="InterPro" id="IPR017441">
    <property type="entry name" value="Protein_kinase_ATP_BS"/>
</dbReference>
<name>A0A1X0NRZ9_9TRYP</name>
<dbReference type="RefSeq" id="XP_028881025.1">
    <property type="nucleotide sequence ID" value="XM_029027521.1"/>
</dbReference>
<evidence type="ECO:0000256" key="10">
    <source>
        <dbReference type="RuleBase" id="RU000304"/>
    </source>
</evidence>
<dbReference type="PROSITE" id="PS50011">
    <property type="entry name" value="PROTEIN_KINASE_DOM"/>
    <property type="match status" value="1"/>
</dbReference>
<organism evidence="12 13">
    <name type="scientific">Trypanosoma theileri</name>
    <dbReference type="NCBI Taxonomy" id="67003"/>
    <lineage>
        <taxon>Eukaryota</taxon>
        <taxon>Discoba</taxon>
        <taxon>Euglenozoa</taxon>
        <taxon>Kinetoplastea</taxon>
        <taxon>Metakinetoplastina</taxon>
        <taxon>Trypanosomatida</taxon>
        <taxon>Trypanosomatidae</taxon>
        <taxon>Trypanosoma</taxon>
    </lineage>
</organism>
<evidence type="ECO:0000256" key="4">
    <source>
        <dbReference type="ARBA" id="ARBA00022741"/>
    </source>
</evidence>
<evidence type="ECO:0000256" key="8">
    <source>
        <dbReference type="ARBA" id="ARBA00048679"/>
    </source>
</evidence>